<evidence type="ECO:0000256" key="4">
    <source>
        <dbReference type="ARBA" id="ARBA00022553"/>
    </source>
</evidence>
<keyword evidence="13" id="KW-0393">Immunoglobulin domain</keyword>
<comment type="subcellular location">
    <subcellularLocation>
        <location evidence="1">Membrane</location>
        <topology evidence="1">Single-pass type I membrane protein</topology>
    </subcellularLocation>
</comment>
<feature type="compositionally biased region" description="Low complexity" evidence="15">
    <location>
        <begin position="740"/>
        <end position="764"/>
    </location>
</feature>
<dbReference type="FunFam" id="2.130.10.10:FF:000033">
    <property type="entry name" value="Semaphorin 4B"/>
    <property type="match status" value="1"/>
</dbReference>
<feature type="domain" description="Sema" evidence="19">
    <location>
        <begin position="126"/>
        <end position="591"/>
    </location>
</feature>
<evidence type="ECO:0000256" key="6">
    <source>
        <dbReference type="ARBA" id="ARBA00022729"/>
    </source>
</evidence>
<keyword evidence="10 16" id="KW-0472">Membrane</keyword>
<feature type="compositionally biased region" description="Pro residues" evidence="15">
    <location>
        <begin position="765"/>
        <end position="776"/>
    </location>
</feature>
<evidence type="ECO:0000256" key="3">
    <source>
        <dbReference type="ARBA" id="ARBA00022473"/>
    </source>
</evidence>
<comment type="caution">
    <text evidence="14">Lacks conserved residue(s) required for the propagation of feature annotation.</text>
</comment>
<feature type="domain" description="Ig-like" evidence="18">
    <location>
        <begin position="643"/>
        <end position="724"/>
    </location>
</feature>
<dbReference type="CDD" id="cd11262">
    <property type="entry name" value="Sema_4G"/>
    <property type="match status" value="1"/>
</dbReference>
<evidence type="ECO:0000256" key="8">
    <source>
        <dbReference type="ARBA" id="ARBA00022902"/>
    </source>
</evidence>
<dbReference type="PANTHER" id="PTHR11036">
    <property type="entry name" value="SEMAPHORIN"/>
    <property type="match status" value="1"/>
</dbReference>
<keyword evidence="9 16" id="KW-1133">Transmembrane helix</keyword>
<evidence type="ECO:0000256" key="15">
    <source>
        <dbReference type="SAM" id="MobiDB-lite"/>
    </source>
</evidence>
<evidence type="ECO:0000256" key="7">
    <source>
        <dbReference type="ARBA" id="ARBA00022782"/>
    </source>
</evidence>
<feature type="region of interest" description="Disordered" evidence="15">
    <location>
        <begin position="739"/>
        <end position="776"/>
    </location>
</feature>
<evidence type="ECO:0000256" key="10">
    <source>
        <dbReference type="ARBA" id="ARBA00023136"/>
    </source>
</evidence>
<dbReference type="InterPro" id="IPR016201">
    <property type="entry name" value="PSI"/>
</dbReference>
<keyword evidence="21" id="KW-1185">Reference proteome</keyword>
<dbReference type="Gene3D" id="3.30.1680.10">
    <property type="entry name" value="ligand-binding face of the semaphorins, domain 2"/>
    <property type="match status" value="1"/>
</dbReference>
<dbReference type="SUPFAM" id="SSF48726">
    <property type="entry name" value="Immunoglobulin"/>
    <property type="match status" value="1"/>
</dbReference>
<keyword evidence="5 16" id="KW-0812">Transmembrane</keyword>
<dbReference type="Proteomes" id="UP001153269">
    <property type="component" value="Unassembled WGS sequence"/>
</dbReference>
<evidence type="ECO:0000256" key="17">
    <source>
        <dbReference type="SAM" id="SignalP"/>
    </source>
</evidence>
<dbReference type="SUPFAM" id="SSF101912">
    <property type="entry name" value="Sema domain"/>
    <property type="match status" value="1"/>
</dbReference>
<dbReference type="GO" id="GO:0071526">
    <property type="term" value="P:semaphorin-plexin signaling pathway"/>
    <property type="evidence" value="ECO:0007669"/>
    <property type="project" value="TreeGrafter"/>
</dbReference>
<evidence type="ECO:0000256" key="14">
    <source>
        <dbReference type="PROSITE-ProRule" id="PRU00352"/>
    </source>
</evidence>
<evidence type="ECO:0000256" key="16">
    <source>
        <dbReference type="SAM" id="Phobius"/>
    </source>
</evidence>
<evidence type="ECO:0000256" key="11">
    <source>
        <dbReference type="ARBA" id="ARBA00023157"/>
    </source>
</evidence>
<evidence type="ECO:0000256" key="9">
    <source>
        <dbReference type="ARBA" id="ARBA00022989"/>
    </source>
</evidence>
<dbReference type="GO" id="GO:0001755">
    <property type="term" value="P:neural crest cell migration"/>
    <property type="evidence" value="ECO:0007669"/>
    <property type="project" value="TreeGrafter"/>
</dbReference>
<dbReference type="GO" id="GO:0045499">
    <property type="term" value="F:chemorepellent activity"/>
    <property type="evidence" value="ECO:0007669"/>
    <property type="project" value="TreeGrafter"/>
</dbReference>
<dbReference type="SMART" id="SM00630">
    <property type="entry name" value="Sema"/>
    <property type="match status" value="1"/>
</dbReference>
<dbReference type="PROSITE" id="PS50835">
    <property type="entry name" value="IG_LIKE"/>
    <property type="match status" value="1"/>
</dbReference>
<evidence type="ECO:0000256" key="2">
    <source>
        <dbReference type="ARBA" id="ARBA00009492"/>
    </source>
</evidence>
<dbReference type="InterPro" id="IPR015943">
    <property type="entry name" value="WD40/YVTN_repeat-like_dom_sf"/>
</dbReference>
<comment type="caution">
    <text evidence="20">The sequence shown here is derived from an EMBL/GenBank/DDBJ whole genome shotgun (WGS) entry which is preliminary data.</text>
</comment>
<dbReference type="EMBL" id="CADEAL010003413">
    <property type="protein sequence ID" value="CAB1444615.1"/>
    <property type="molecule type" value="Genomic_DNA"/>
</dbReference>
<dbReference type="GO" id="GO:0007411">
    <property type="term" value="P:axon guidance"/>
    <property type="evidence" value="ECO:0007669"/>
    <property type="project" value="TreeGrafter"/>
</dbReference>
<dbReference type="AlphaFoldDB" id="A0A9N7Z032"/>
<dbReference type="InterPro" id="IPR027231">
    <property type="entry name" value="Semaphorin"/>
</dbReference>
<name>A0A9N7Z032_PLEPL</name>
<accession>A0A9N7Z032</accession>
<evidence type="ECO:0000313" key="20">
    <source>
        <dbReference type="EMBL" id="CAB1444615.1"/>
    </source>
</evidence>
<dbReference type="GO" id="GO:0005886">
    <property type="term" value="C:plasma membrane"/>
    <property type="evidence" value="ECO:0007669"/>
    <property type="project" value="TreeGrafter"/>
</dbReference>
<reference evidence="20" key="1">
    <citation type="submission" date="2020-03" db="EMBL/GenBank/DDBJ databases">
        <authorList>
            <person name="Weist P."/>
        </authorList>
    </citation>
    <scope>NUCLEOTIDE SEQUENCE</scope>
</reference>
<dbReference type="Gene3D" id="2.130.10.10">
    <property type="entry name" value="YVTN repeat-like/Quinoprotein amine dehydrogenase"/>
    <property type="match status" value="1"/>
</dbReference>
<keyword evidence="8" id="KW-0524">Neurogenesis</keyword>
<evidence type="ECO:0000256" key="12">
    <source>
        <dbReference type="ARBA" id="ARBA00023180"/>
    </source>
</evidence>
<organism evidence="20 21">
    <name type="scientific">Pleuronectes platessa</name>
    <name type="common">European plaice</name>
    <dbReference type="NCBI Taxonomy" id="8262"/>
    <lineage>
        <taxon>Eukaryota</taxon>
        <taxon>Metazoa</taxon>
        <taxon>Chordata</taxon>
        <taxon>Craniata</taxon>
        <taxon>Vertebrata</taxon>
        <taxon>Euteleostomi</taxon>
        <taxon>Actinopterygii</taxon>
        <taxon>Neopterygii</taxon>
        <taxon>Teleostei</taxon>
        <taxon>Neoteleostei</taxon>
        <taxon>Acanthomorphata</taxon>
        <taxon>Carangaria</taxon>
        <taxon>Pleuronectiformes</taxon>
        <taxon>Pleuronectoidei</taxon>
        <taxon>Pleuronectidae</taxon>
        <taxon>Pleuronectes</taxon>
    </lineage>
</organism>
<evidence type="ECO:0000313" key="21">
    <source>
        <dbReference type="Proteomes" id="UP001153269"/>
    </source>
</evidence>
<dbReference type="Pfam" id="PF01403">
    <property type="entry name" value="Sema"/>
    <property type="match status" value="1"/>
</dbReference>
<dbReference type="InterPro" id="IPR036179">
    <property type="entry name" value="Ig-like_dom_sf"/>
</dbReference>
<proteinExistence type="inferred from homology"/>
<keyword evidence="7" id="KW-0221">Differentiation</keyword>
<evidence type="ECO:0000256" key="13">
    <source>
        <dbReference type="ARBA" id="ARBA00023319"/>
    </source>
</evidence>
<dbReference type="PROSITE" id="PS51004">
    <property type="entry name" value="SEMA"/>
    <property type="match status" value="1"/>
</dbReference>
<keyword evidence="11" id="KW-1015">Disulfide bond</keyword>
<dbReference type="GO" id="GO:0030335">
    <property type="term" value="P:positive regulation of cell migration"/>
    <property type="evidence" value="ECO:0007669"/>
    <property type="project" value="TreeGrafter"/>
</dbReference>
<dbReference type="InterPro" id="IPR013783">
    <property type="entry name" value="Ig-like_fold"/>
</dbReference>
<feature type="chain" id="PRO_5040494527" evidence="17">
    <location>
        <begin position="18"/>
        <end position="969"/>
    </location>
</feature>
<dbReference type="InterPro" id="IPR007110">
    <property type="entry name" value="Ig-like_dom"/>
</dbReference>
<dbReference type="CDD" id="cd05872">
    <property type="entry name" value="Ig_Sema4B_like"/>
    <property type="match status" value="1"/>
</dbReference>
<dbReference type="GO" id="GO:0030215">
    <property type="term" value="F:semaphorin receptor binding"/>
    <property type="evidence" value="ECO:0007669"/>
    <property type="project" value="InterPro"/>
</dbReference>
<evidence type="ECO:0000259" key="18">
    <source>
        <dbReference type="PROSITE" id="PS50835"/>
    </source>
</evidence>
<evidence type="ECO:0000256" key="1">
    <source>
        <dbReference type="ARBA" id="ARBA00004479"/>
    </source>
</evidence>
<dbReference type="Pfam" id="PF01437">
    <property type="entry name" value="PSI"/>
    <property type="match status" value="1"/>
</dbReference>
<dbReference type="SMART" id="SM00423">
    <property type="entry name" value="PSI"/>
    <property type="match status" value="1"/>
</dbReference>
<evidence type="ECO:0000256" key="5">
    <source>
        <dbReference type="ARBA" id="ARBA00022692"/>
    </source>
</evidence>
<dbReference type="SUPFAM" id="SSF103575">
    <property type="entry name" value="Plexin repeat"/>
    <property type="match status" value="1"/>
</dbReference>
<protein>
    <submittedName>
        <fullName evidence="20">Uncharacterized protein</fullName>
    </submittedName>
</protein>
<sequence>MCVCVCVCLCVCVRALGNRSSSSVPAASVPRTRGRGFISRTPENTQTRLSWRTVSQLDLRTHTHCLSLTRCVQAADWTRLCVVNMGEQRSVQPVLLLLLLPLLLTRLSQLWAFPFSPSLDLDVTPRTTVFSKGLLGSVRFSGSSQNYSTLLLEEEAGRLYVGGRGALYALNTSDITTPGNLTIDWDASPEQKKMCLNKGRDNQTECFNHIRFLQRFNETHLYACGTNAFRPLCAYIDAERFGFSSGFEEGRDRCPYDPAKGYTGLLLDGEMFTASQYEFRSSPDVRRNFPFPTLRTEEAPTQWLLEADFVGSVLLKESVNSSIGDDDKIYFFFTERSQEQAAYPSQTKVSRVARVCKTDWGGQRTLQRKWTSFLKARMVCSVPEYELHLNILRSVFVLQGRDAQSSIFYGIFGLEWKNIKASAICQYAFSDVQKVFEGPYMEVQDSKWREYTGKVPEPRPGSCITDRHRAQGINSSRDLPDNVLTFARRHPLMAGQVHPVGVRPLLFKRSVNYVKIVVHREPALDGNIYTVVSPPADDGWLHRAVDIEGEMHIIEELQLFDRPQPVESLVISSALRSVYVGSHSGVVQVPMSACRRYTSCYDCVFARDPFCGWDGGACVEISSSSKRSNITQDILRGTRGCKENLGNVVHRRRSVMSGDDVLLQCELRSNLATPRWTLNGKDLQGFDLNSGYRIGTDGLLIIGARAQQSGSYRCLAVENSVSVLVYLYTVRVHTDPFYPVEPTDTTSPTTVSSPAVVSTSGPTEQPLPSPPAPLPPGPEFQTYRHMEAVYISLVAVLGGLCLVLSVVLLYVSFCTRRASRDRKFSQQGLRVLGESERKRSSLFELTTISSHCNGRQARHSMSMPDFSDMGDGFLQIVPGQGNMSPTKTPPPAPPLPMPPPLPSMDYANGLSATLPSVLRKMNGNSYVLLRQADHEGTSPLYHSFTEELNRILEQRKHTQLDLQPDESSI</sequence>
<dbReference type="InterPro" id="IPR002165">
    <property type="entry name" value="Plexin_repeat"/>
</dbReference>
<keyword evidence="3" id="KW-0217">Developmental protein</keyword>
<comment type="similarity">
    <text evidence="2">Belongs to the semaphorin family.</text>
</comment>
<dbReference type="PANTHER" id="PTHR11036:SF17">
    <property type="entry name" value="SEMAPHORIN-4G"/>
    <property type="match status" value="1"/>
</dbReference>
<dbReference type="SMART" id="SM00409">
    <property type="entry name" value="IG"/>
    <property type="match status" value="1"/>
</dbReference>
<feature type="transmembrane region" description="Helical" evidence="16">
    <location>
        <begin position="788"/>
        <end position="813"/>
    </location>
</feature>
<dbReference type="InterPro" id="IPR036352">
    <property type="entry name" value="Semap_dom_sf"/>
</dbReference>
<keyword evidence="4" id="KW-0597">Phosphoprotein</keyword>
<keyword evidence="6 17" id="KW-0732">Signal</keyword>
<feature type="signal peptide" evidence="17">
    <location>
        <begin position="1"/>
        <end position="17"/>
    </location>
</feature>
<dbReference type="InterPro" id="IPR003599">
    <property type="entry name" value="Ig_sub"/>
</dbReference>
<evidence type="ECO:0000259" key="19">
    <source>
        <dbReference type="PROSITE" id="PS51004"/>
    </source>
</evidence>
<dbReference type="FunFam" id="2.60.40.10:FF:001170">
    <property type="entry name" value="Sema domain, immunoglobulin domain (Ig), short basic domain, secreted, (Semaphorin) 3F"/>
    <property type="match status" value="1"/>
</dbReference>
<dbReference type="InterPro" id="IPR001627">
    <property type="entry name" value="Semap_dom"/>
</dbReference>
<keyword evidence="12" id="KW-0325">Glycoprotein</keyword>
<dbReference type="Gene3D" id="2.60.40.10">
    <property type="entry name" value="Immunoglobulins"/>
    <property type="match status" value="1"/>
</dbReference>
<gene>
    <name evidence="20" type="ORF">PLEPLA_LOCUS32331</name>
</gene>